<evidence type="ECO:0000256" key="12">
    <source>
        <dbReference type="PIRSR" id="PIRSR605959-3"/>
    </source>
</evidence>
<dbReference type="FunFam" id="2.30.30.230:FF:000001">
    <property type="entry name" value="Fumarylacetoacetase"/>
    <property type="match status" value="1"/>
</dbReference>
<dbReference type="Gene3D" id="3.90.850.10">
    <property type="entry name" value="Fumarylacetoacetase-like, C-terminal domain"/>
    <property type="match status" value="1"/>
</dbReference>
<evidence type="ECO:0000256" key="4">
    <source>
        <dbReference type="ARBA" id="ARBA00022723"/>
    </source>
</evidence>
<proteinExistence type="inferred from homology"/>
<comment type="similarity">
    <text evidence="2 13">Belongs to the FAH family.</text>
</comment>
<keyword evidence="6 12" id="KW-0106">Calcium</keyword>
<feature type="binding site" evidence="11">
    <location>
        <position position="368"/>
    </location>
    <ligand>
        <name>substrate</name>
    </ligand>
</feature>
<accession>A0A6G0XGU6</accession>
<dbReference type="NCBIfam" id="TIGR01266">
    <property type="entry name" value="fum_ac_acetase"/>
    <property type="match status" value="1"/>
</dbReference>
<evidence type="ECO:0000256" key="6">
    <source>
        <dbReference type="ARBA" id="ARBA00022837"/>
    </source>
</evidence>
<keyword evidence="5 13" id="KW-0378">Hydrolase</keyword>
<evidence type="ECO:0000259" key="15">
    <source>
        <dbReference type="Pfam" id="PF09298"/>
    </source>
</evidence>
<comment type="caution">
    <text evidence="16">The sequence shown here is derived from an EMBL/GenBank/DDBJ whole genome shotgun (WGS) entry which is preliminary data.</text>
</comment>
<dbReference type="VEuPathDB" id="FungiDB:AeMF1_014375"/>
<evidence type="ECO:0000256" key="5">
    <source>
        <dbReference type="ARBA" id="ARBA00022801"/>
    </source>
</evidence>
<evidence type="ECO:0000256" key="3">
    <source>
        <dbReference type="ARBA" id="ARBA00012094"/>
    </source>
</evidence>
<dbReference type="GO" id="GO:1902000">
    <property type="term" value="P:homogentisate catabolic process"/>
    <property type="evidence" value="ECO:0007669"/>
    <property type="project" value="TreeGrafter"/>
</dbReference>
<dbReference type="Pfam" id="PF09298">
    <property type="entry name" value="FAA_hydrolase_N"/>
    <property type="match status" value="1"/>
</dbReference>
<evidence type="ECO:0000256" key="11">
    <source>
        <dbReference type="PIRSR" id="PIRSR605959-2"/>
    </source>
</evidence>
<feature type="domain" description="Fumarylacetoacetase N-terminal" evidence="15">
    <location>
        <begin position="28"/>
        <end position="129"/>
    </location>
</feature>
<evidence type="ECO:0000313" key="17">
    <source>
        <dbReference type="Proteomes" id="UP000481153"/>
    </source>
</evidence>
<dbReference type="GO" id="GO:0006572">
    <property type="term" value="P:L-tyrosine catabolic process"/>
    <property type="evidence" value="ECO:0007669"/>
    <property type="project" value="UniProtKB-UniRule"/>
</dbReference>
<feature type="binding site" evidence="12">
    <location>
        <position position="137"/>
    </location>
    <ligand>
        <name>Ca(2+)</name>
        <dbReference type="ChEBI" id="CHEBI:29108"/>
    </ligand>
</feature>
<feature type="binding site" evidence="11">
    <location>
        <position position="258"/>
    </location>
    <ligand>
        <name>substrate</name>
    </ligand>
</feature>
<dbReference type="InterPro" id="IPR036462">
    <property type="entry name" value="Fumarylacetoacetase_N_sf"/>
</dbReference>
<feature type="binding site" evidence="12">
    <location>
        <position position="247"/>
    </location>
    <ligand>
        <name>Mg(2+)</name>
        <dbReference type="ChEBI" id="CHEBI:18420"/>
    </ligand>
</feature>
<feature type="binding site" evidence="12">
    <location>
        <position position="213"/>
    </location>
    <ligand>
        <name>Ca(2+)</name>
        <dbReference type="ChEBI" id="CHEBI:29108"/>
    </ligand>
</feature>
<sequence>MSVSSPSKKAKTLATFVHVPANSDFPIQNLPYGIFSTRENPEHKRVGVAIGDSVLDLSVLAAEGHFPFDATFFAEPTLNSFMAAGKTTWDAARATIQRLLSTDEPTLRDDPELQSRALFNQSDVLMHLPAQIGDYTDFYSSREHATNVGIMFRGKDNALQPNWLHLPVGYHGRASTVVVSGTDIRRPRGQLQVDKADPSKGSIFSPCRLLDIELEIGIFVGPGTKLGDSISINDAENHIFGLVLMNDWSARDIQKWEYVPLGPFGAKNFGTTISPWVVTLAALEPFRTEPSFGPVQNPEPLPYLLDSNYAKGTYDIQLEVDLKPENGDYAVISKSNYRYMYWNMKQQLVHHSITGCSMNPGDLLGSGTISGQAEDSYGSMLELSWQGSKDIHIANGETRKFLKDGDTINIRGFCQGNGVRIGFGDCVGKILPAHV</sequence>
<evidence type="ECO:0000256" key="1">
    <source>
        <dbReference type="ARBA" id="ARBA00004782"/>
    </source>
</evidence>
<dbReference type="GO" id="GO:0006559">
    <property type="term" value="P:L-phenylalanine catabolic process"/>
    <property type="evidence" value="ECO:0007669"/>
    <property type="project" value="UniProtKB-UniRule"/>
</dbReference>
<organism evidence="16 17">
    <name type="scientific">Aphanomyces euteiches</name>
    <dbReference type="NCBI Taxonomy" id="100861"/>
    <lineage>
        <taxon>Eukaryota</taxon>
        <taxon>Sar</taxon>
        <taxon>Stramenopiles</taxon>
        <taxon>Oomycota</taxon>
        <taxon>Saprolegniomycetes</taxon>
        <taxon>Saprolegniales</taxon>
        <taxon>Verrucalvaceae</taxon>
        <taxon>Aphanomyces</taxon>
    </lineage>
</organism>
<comment type="cofactor">
    <cofactor evidence="13">
        <name>Mg(2+)</name>
        <dbReference type="ChEBI" id="CHEBI:18420"/>
    </cofactor>
    <cofactor evidence="13">
        <name>Ca(2+)</name>
        <dbReference type="ChEBI" id="CHEBI:29108"/>
    </cofactor>
</comment>
<evidence type="ECO:0000259" key="14">
    <source>
        <dbReference type="Pfam" id="PF01557"/>
    </source>
</evidence>
<dbReference type="FunFam" id="3.90.850.10:FF:000009">
    <property type="entry name" value="Fumarylacetoacetase"/>
    <property type="match status" value="1"/>
</dbReference>
<keyword evidence="8 13" id="KW-0828">Tyrosine catabolism</keyword>
<gene>
    <name evidence="16" type="ORF">Ae201684_005032</name>
</gene>
<feature type="binding site" evidence="12">
    <location>
        <position position="271"/>
    </location>
    <ligand>
        <name>Mg(2+)</name>
        <dbReference type="ChEBI" id="CHEBI:18420"/>
    </ligand>
</feature>
<evidence type="ECO:0000256" key="8">
    <source>
        <dbReference type="ARBA" id="ARBA00022878"/>
    </source>
</evidence>
<dbReference type="SUPFAM" id="SSF63433">
    <property type="entry name" value="Fumarylacetoacetate hydrolase, FAH, N-terminal domain"/>
    <property type="match status" value="1"/>
</dbReference>
<dbReference type="AlphaFoldDB" id="A0A6G0XGU6"/>
<dbReference type="EMBL" id="VJMJ01000064">
    <property type="protein sequence ID" value="KAF0739467.1"/>
    <property type="molecule type" value="Genomic_DNA"/>
</dbReference>
<dbReference type="Gene3D" id="2.30.30.230">
    <property type="entry name" value="Fumarylacetoacetase, N-terminal domain"/>
    <property type="match status" value="1"/>
</dbReference>
<comment type="catalytic activity">
    <reaction evidence="13">
        <text>4-fumarylacetoacetate + H2O = acetoacetate + fumarate + H(+)</text>
        <dbReference type="Rhea" id="RHEA:10244"/>
        <dbReference type="ChEBI" id="CHEBI:13705"/>
        <dbReference type="ChEBI" id="CHEBI:15377"/>
        <dbReference type="ChEBI" id="CHEBI:15378"/>
        <dbReference type="ChEBI" id="CHEBI:18034"/>
        <dbReference type="ChEBI" id="CHEBI:29806"/>
        <dbReference type="EC" id="3.7.1.2"/>
    </reaction>
</comment>
<feature type="binding site" evidence="12">
    <location>
        <position position="215"/>
    </location>
    <ligand>
        <name>Ca(2+)</name>
        <dbReference type="ChEBI" id="CHEBI:29108"/>
    </ligand>
</feature>
<dbReference type="GO" id="GO:0046872">
    <property type="term" value="F:metal ion binding"/>
    <property type="evidence" value="ECO:0007669"/>
    <property type="project" value="UniProtKB-UniRule"/>
</dbReference>
<feature type="binding site" evidence="12">
    <location>
        <position position="267"/>
    </location>
    <ligand>
        <name>Mg(2+)</name>
        <dbReference type="ChEBI" id="CHEBI:18420"/>
    </ligand>
</feature>
<dbReference type="Pfam" id="PF01557">
    <property type="entry name" value="FAA_hydrolase"/>
    <property type="match status" value="1"/>
</dbReference>
<name>A0A6G0XGU6_9STRA</name>
<dbReference type="SUPFAM" id="SSF56529">
    <property type="entry name" value="FAH"/>
    <property type="match status" value="1"/>
</dbReference>
<evidence type="ECO:0000256" key="9">
    <source>
        <dbReference type="ARBA" id="ARBA00023232"/>
    </source>
</evidence>
<evidence type="ECO:0000313" key="16">
    <source>
        <dbReference type="EMBL" id="KAF0739467.1"/>
    </source>
</evidence>
<comment type="pathway">
    <text evidence="1 13">Amino-acid degradation; L-phenylalanine degradation; acetoacetate and fumarate from L-phenylalanine: step 6/6.</text>
</comment>
<dbReference type="InterPro" id="IPR015377">
    <property type="entry name" value="Fumarylacetoacetase_N"/>
</dbReference>
<evidence type="ECO:0000256" key="7">
    <source>
        <dbReference type="ARBA" id="ARBA00022842"/>
    </source>
</evidence>
<dbReference type="GO" id="GO:0004334">
    <property type="term" value="F:fumarylacetoacetase activity"/>
    <property type="evidence" value="ECO:0007669"/>
    <property type="project" value="UniProtKB-UniRule"/>
</dbReference>
<dbReference type="InterPro" id="IPR036663">
    <property type="entry name" value="Fumarylacetoacetase_C_sf"/>
</dbReference>
<keyword evidence="17" id="KW-1185">Reference proteome</keyword>
<feature type="binding site" evidence="11">
    <location>
        <position position="153"/>
    </location>
    <ligand>
        <name>substrate</name>
    </ligand>
</feature>
<feature type="binding site" evidence="11">
    <location>
        <position position="254"/>
    </location>
    <ligand>
        <name>substrate</name>
    </ligand>
</feature>
<feature type="binding site" evidence="12">
    <location>
        <position position="247"/>
    </location>
    <ligand>
        <name>Ca(2+)</name>
        <dbReference type="ChEBI" id="CHEBI:29108"/>
    </ligand>
</feature>
<dbReference type="EC" id="3.7.1.2" evidence="3 13"/>
<keyword evidence="9 13" id="KW-0585">Phenylalanine catabolism</keyword>
<dbReference type="UniPathway" id="UPA00139">
    <property type="reaction ID" value="UER00341"/>
</dbReference>
<keyword evidence="4 12" id="KW-0479">Metal-binding</keyword>
<dbReference type="InterPro" id="IPR005959">
    <property type="entry name" value="Fumarylacetoacetase"/>
</dbReference>
<dbReference type="Proteomes" id="UP000481153">
    <property type="component" value="Unassembled WGS sequence"/>
</dbReference>
<evidence type="ECO:0000256" key="13">
    <source>
        <dbReference type="RuleBase" id="RU366008"/>
    </source>
</evidence>
<protein>
    <recommendedName>
        <fullName evidence="3 13">Fumarylacetoacetase</fullName>
        <ecNumber evidence="3 13">3.7.1.2</ecNumber>
    </recommendedName>
    <alternativeName>
        <fullName evidence="13">Fumarylacetoacetate hydrolase</fullName>
    </alternativeName>
</protein>
<keyword evidence="7 12" id="KW-0460">Magnesium</keyword>
<evidence type="ECO:0000256" key="2">
    <source>
        <dbReference type="ARBA" id="ARBA00010211"/>
    </source>
</evidence>
<dbReference type="InterPro" id="IPR011234">
    <property type="entry name" value="Fumarylacetoacetase-like_C"/>
</dbReference>
<feature type="active site" description="Proton acceptor" evidence="10">
    <location>
        <position position="144"/>
    </location>
</feature>
<dbReference type="PANTHER" id="PTHR43069:SF2">
    <property type="entry name" value="FUMARYLACETOACETASE"/>
    <property type="match status" value="1"/>
</dbReference>
<reference evidence="16 17" key="1">
    <citation type="submission" date="2019-07" db="EMBL/GenBank/DDBJ databases">
        <title>Genomics analysis of Aphanomyces spp. identifies a new class of oomycete effector associated with host adaptation.</title>
        <authorList>
            <person name="Gaulin E."/>
        </authorList>
    </citation>
    <scope>NUCLEOTIDE SEQUENCE [LARGE SCALE GENOMIC DNA]</scope>
    <source>
        <strain evidence="16 17">ATCC 201684</strain>
    </source>
</reference>
<feature type="domain" description="Fumarylacetoacetase-like C-terminal" evidence="14">
    <location>
        <begin position="136"/>
        <end position="421"/>
    </location>
</feature>
<feature type="binding site" evidence="11">
    <location>
        <position position="139"/>
    </location>
    <ligand>
        <name>substrate</name>
    </ligand>
</feature>
<evidence type="ECO:0000256" key="10">
    <source>
        <dbReference type="PIRSR" id="PIRSR605959-1"/>
    </source>
</evidence>
<dbReference type="PANTHER" id="PTHR43069">
    <property type="entry name" value="FUMARYLACETOACETASE"/>
    <property type="match status" value="1"/>
</dbReference>